<proteinExistence type="predicted"/>
<dbReference type="STRING" id="504797.SAMN05421678_12442"/>
<accession>A0A1I3BJ49</accession>
<reference evidence="2 3" key="1">
    <citation type="submission" date="2016-10" db="EMBL/GenBank/DDBJ databases">
        <authorList>
            <person name="de Groot N.N."/>
        </authorList>
    </citation>
    <scope>NUCLEOTIDE SEQUENCE [LARGE SCALE GENOMIC DNA]</scope>
    <source>
        <strain evidence="2 3">CPCC 202808</strain>
    </source>
</reference>
<dbReference type="EMBL" id="JACBZA010000001">
    <property type="protein sequence ID" value="NYH86392.1"/>
    <property type="molecule type" value="Genomic_DNA"/>
</dbReference>
<evidence type="ECO:0000313" key="1">
    <source>
        <dbReference type="EMBL" id="NYH86392.1"/>
    </source>
</evidence>
<dbReference type="AlphaFoldDB" id="A0A1I3BJ49"/>
<dbReference type="EMBL" id="FOOI01000024">
    <property type="protein sequence ID" value="SFH61771.1"/>
    <property type="molecule type" value="Genomic_DNA"/>
</dbReference>
<evidence type="ECO:0000313" key="2">
    <source>
        <dbReference type="EMBL" id="SFH61771.1"/>
    </source>
</evidence>
<dbReference type="RefSeq" id="WP_139239226.1">
    <property type="nucleotide sequence ID" value="NZ_FOOI01000024.1"/>
</dbReference>
<sequence length="141" mass="15264">MGKARVLAGLAKDAKGKIAKGAKEVLPRVKNVRRVRNLDIPKRPAPPKPSATNPRLKNIIDNIWKHAGKSGTAGDGTTFDALRNEILTGRPSNGIFHMQKSIESMRGLQKIIDSPTTSAADRAIAEDLLRRFGDAFGKGWG</sequence>
<evidence type="ECO:0000313" key="3">
    <source>
        <dbReference type="Proteomes" id="UP000199052"/>
    </source>
</evidence>
<name>A0A1I3BJ49_9ACTN</name>
<protein>
    <submittedName>
        <fullName evidence="2">Uncharacterized protein</fullName>
    </submittedName>
</protein>
<evidence type="ECO:0000313" key="4">
    <source>
        <dbReference type="Proteomes" id="UP000533017"/>
    </source>
</evidence>
<keyword evidence="4" id="KW-1185">Reference proteome</keyword>
<organism evidence="2 3">
    <name type="scientific">Actinopolymorpha cephalotaxi</name>
    <dbReference type="NCBI Taxonomy" id="504797"/>
    <lineage>
        <taxon>Bacteria</taxon>
        <taxon>Bacillati</taxon>
        <taxon>Actinomycetota</taxon>
        <taxon>Actinomycetes</taxon>
        <taxon>Propionibacteriales</taxon>
        <taxon>Actinopolymorphaceae</taxon>
        <taxon>Actinopolymorpha</taxon>
    </lineage>
</organism>
<reference evidence="1 4" key="2">
    <citation type="submission" date="2020-07" db="EMBL/GenBank/DDBJ databases">
        <title>Sequencing the genomes of 1000 actinobacteria strains.</title>
        <authorList>
            <person name="Klenk H.-P."/>
        </authorList>
    </citation>
    <scope>NUCLEOTIDE SEQUENCE [LARGE SCALE GENOMIC DNA]</scope>
    <source>
        <strain evidence="1 4">DSM 45117</strain>
    </source>
</reference>
<dbReference type="OrthoDB" id="3765013at2"/>
<dbReference type="Proteomes" id="UP000533017">
    <property type="component" value="Unassembled WGS sequence"/>
</dbReference>
<gene>
    <name evidence="1" type="ORF">FHR37_005243</name>
    <name evidence="2" type="ORF">SAMN05421678_12442</name>
</gene>
<dbReference type="Proteomes" id="UP000199052">
    <property type="component" value="Unassembled WGS sequence"/>
</dbReference>